<reference evidence="2" key="1">
    <citation type="submission" date="2013-07" db="EMBL/GenBank/DDBJ databases">
        <authorList>
            <consortium name="The Broad Institute Genome Sequencing Platform"/>
            <person name="Cuomo C."/>
            <person name="Litvintseva A."/>
            <person name="Chen Y."/>
            <person name="Heitman J."/>
            <person name="Sun S."/>
            <person name="Springer D."/>
            <person name="Dromer F."/>
            <person name="Young S.K."/>
            <person name="Zeng Q."/>
            <person name="Gargeya S."/>
            <person name="Fitzgerald M."/>
            <person name="Abouelleil A."/>
            <person name="Alvarado L."/>
            <person name="Berlin A.M."/>
            <person name="Chapman S.B."/>
            <person name="Dewar J."/>
            <person name="Goldberg J."/>
            <person name="Griggs A."/>
            <person name="Gujja S."/>
            <person name="Hansen M."/>
            <person name="Howarth C."/>
            <person name="Imamovic A."/>
            <person name="Larimer J."/>
            <person name="McCowan C."/>
            <person name="Murphy C."/>
            <person name="Pearson M."/>
            <person name="Priest M."/>
            <person name="Roberts A."/>
            <person name="Saif S."/>
            <person name="Shea T."/>
            <person name="Sykes S."/>
            <person name="Wortman J."/>
            <person name="Nusbaum C."/>
            <person name="Birren B."/>
        </authorList>
    </citation>
    <scope>NUCLEOTIDE SEQUENCE</scope>
    <source>
        <strain evidence="2">CBS 10117</strain>
    </source>
</reference>
<dbReference type="AlphaFoldDB" id="A0AAJ8MHX5"/>
<name>A0AAJ8MHX5_9TREE</name>
<accession>A0AAJ8MHX5</accession>
<protein>
    <submittedName>
        <fullName evidence="2">Uncharacterized protein</fullName>
    </submittedName>
</protein>
<dbReference type="Proteomes" id="UP000078595">
    <property type="component" value="Chromosome 6"/>
</dbReference>
<evidence type="ECO:0000313" key="3">
    <source>
        <dbReference type="Proteomes" id="UP000078595"/>
    </source>
</evidence>
<evidence type="ECO:0000313" key="2">
    <source>
        <dbReference type="EMBL" id="WWC62826.1"/>
    </source>
</evidence>
<feature type="compositionally biased region" description="Basic and acidic residues" evidence="1">
    <location>
        <begin position="174"/>
        <end position="185"/>
    </location>
</feature>
<dbReference type="EMBL" id="CP144535">
    <property type="protein sequence ID" value="WWC62826.1"/>
    <property type="molecule type" value="Genomic_DNA"/>
</dbReference>
<gene>
    <name evidence="2" type="ORF">I303_105424</name>
</gene>
<evidence type="ECO:0000256" key="1">
    <source>
        <dbReference type="SAM" id="MobiDB-lite"/>
    </source>
</evidence>
<proteinExistence type="predicted"/>
<dbReference type="GeneID" id="90830125"/>
<feature type="compositionally biased region" description="Polar residues" evidence="1">
    <location>
        <begin position="30"/>
        <end position="42"/>
    </location>
</feature>
<dbReference type="KEGG" id="kdj:90830125"/>
<feature type="region of interest" description="Disordered" evidence="1">
    <location>
        <begin position="1"/>
        <end position="185"/>
    </location>
</feature>
<dbReference type="RefSeq" id="XP_065825237.1">
    <property type="nucleotide sequence ID" value="XM_065969165.1"/>
</dbReference>
<keyword evidence="3" id="KW-1185">Reference proteome</keyword>
<organism evidence="2 3">
    <name type="scientific">Kwoniella dejecticola CBS 10117</name>
    <dbReference type="NCBI Taxonomy" id="1296121"/>
    <lineage>
        <taxon>Eukaryota</taxon>
        <taxon>Fungi</taxon>
        <taxon>Dikarya</taxon>
        <taxon>Basidiomycota</taxon>
        <taxon>Agaricomycotina</taxon>
        <taxon>Tremellomycetes</taxon>
        <taxon>Tremellales</taxon>
        <taxon>Cryptococcaceae</taxon>
        <taxon>Kwoniella</taxon>
    </lineage>
</organism>
<reference evidence="2" key="2">
    <citation type="submission" date="2024-02" db="EMBL/GenBank/DDBJ databases">
        <title>Comparative genomics of Cryptococcus and Kwoniella reveals pathogenesis evolution and contrasting modes of karyotype evolution via chromosome fusion or intercentromeric recombination.</title>
        <authorList>
            <person name="Coelho M.A."/>
            <person name="David-Palma M."/>
            <person name="Shea T."/>
            <person name="Bowers K."/>
            <person name="McGinley-Smith S."/>
            <person name="Mohammad A.W."/>
            <person name="Gnirke A."/>
            <person name="Yurkov A.M."/>
            <person name="Nowrousian M."/>
            <person name="Sun S."/>
            <person name="Cuomo C.A."/>
            <person name="Heitman J."/>
        </authorList>
    </citation>
    <scope>NUCLEOTIDE SEQUENCE</scope>
    <source>
        <strain evidence="2">CBS 10117</strain>
    </source>
</reference>
<sequence>MSRSTYNSRSDYPPSPPPSRSKRQPPLRVNTHNTAPSSSSIRSAGHSPVKAGLSYNLPAGIDSPSLVSTRARPGGLAALSGEVPNRVRSPPITPGSRSQSRTGHWSRRGSNESTIAPAVVRQGSDQGGAARPRKDSGTRSPPLPSVYSGREGISQHRVEGVRSPNPATSSVLEPKVKGARELRNS</sequence>